<protein>
    <submittedName>
        <fullName evidence="2">Uncharacterized protein</fullName>
    </submittedName>
</protein>
<reference evidence="2 3" key="1">
    <citation type="submission" date="2021-06" db="EMBL/GenBank/DDBJ databases">
        <title>Caerostris darwini draft genome.</title>
        <authorList>
            <person name="Kono N."/>
            <person name="Arakawa K."/>
        </authorList>
    </citation>
    <scope>NUCLEOTIDE SEQUENCE [LARGE SCALE GENOMIC DNA]</scope>
</reference>
<feature type="compositionally biased region" description="Basic and acidic residues" evidence="1">
    <location>
        <begin position="1"/>
        <end position="14"/>
    </location>
</feature>
<dbReference type="EMBL" id="BPLQ01004264">
    <property type="protein sequence ID" value="GIY06841.1"/>
    <property type="molecule type" value="Genomic_DNA"/>
</dbReference>
<sequence>MLRETGRERKRALFEKTILGPRRPTKPRPTFLHRNSHAKRNPSPPTHPLHPERNRSGSRPQRTSRNKNRIPSEPTLFVSVPGTMTSLTFEQQHRPKSLCKQRARSSQREQKGPIVLRSLITISFPRFASLQTPTWDKAHFSSDVSIPTRFMALNGGVLLPPRVVSKEKGSVSFF</sequence>
<evidence type="ECO:0000256" key="1">
    <source>
        <dbReference type="SAM" id="MobiDB-lite"/>
    </source>
</evidence>
<feature type="compositionally biased region" description="Basic residues" evidence="1">
    <location>
        <begin position="94"/>
        <end position="105"/>
    </location>
</feature>
<name>A0AAV4QD19_9ARAC</name>
<keyword evidence="3" id="KW-1185">Reference proteome</keyword>
<accession>A0AAV4QD19</accession>
<evidence type="ECO:0000313" key="2">
    <source>
        <dbReference type="EMBL" id="GIY06841.1"/>
    </source>
</evidence>
<feature type="region of interest" description="Disordered" evidence="1">
    <location>
        <begin position="1"/>
        <end position="77"/>
    </location>
</feature>
<organism evidence="2 3">
    <name type="scientific">Caerostris darwini</name>
    <dbReference type="NCBI Taxonomy" id="1538125"/>
    <lineage>
        <taxon>Eukaryota</taxon>
        <taxon>Metazoa</taxon>
        <taxon>Ecdysozoa</taxon>
        <taxon>Arthropoda</taxon>
        <taxon>Chelicerata</taxon>
        <taxon>Arachnida</taxon>
        <taxon>Araneae</taxon>
        <taxon>Araneomorphae</taxon>
        <taxon>Entelegynae</taxon>
        <taxon>Araneoidea</taxon>
        <taxon>Araneidae</taxon>
        <taxon>Caerostris</taxon>
    </lineage>
</organism>
<evidence type="ECO:0000313" key="3">
    <source>
        <dbReference type="Proteomes" id="UP001054837"/>
    </source>
</evidence>
<comment type="caution">
    <text evidence="2">The sequence shown here is derived from an EMBL/GenBank/DDBJ whole genome shotgun (WGS) entry which is preliminary data.</text>
</comment>
<dbReference type="AlphaFoldDB" id="A0AAV4QD19"/>
<proteinExistence type="predicted"/>
<dbReference type="Proteomes" id="UP001054837">
    <property type="component" value="Unassembled WGS sequence"/>
</dbReference>
<feature type="region of interest" description="Disordered" evidence="1">
    <location>
        <begin position="90"/>
        <end position="110"/>
    </location>
</feature>
<gene>
    <name evidence="2" type="ORF">CDAR_76731</name>
</gene>